<name>A0A4R6P719_NOCIG</name>
<dbReference type="PRINTS" id="PR01438">
    <property type="entry name" value="UNVRSLSTRESS"/>
</dbReference>
<organism evidence="3 4">
    <name type="scientific">Nocardia ignorata</name>
    <dbReference type="NCBI Taxonomy" id="145285"/>
    <lineage>
        <taxon>Bacteria</taxon>
        <taxon>Bacillati</taxon>
        <taxon>Actinomycetota</taxon>
        <taxon>Actinomycetes</taxon>
        <taxon>Mycobacteriales</taxon>
        <taxon>Nocardiaceae</taxon>
        <taxon>Nocardia</taxon>
    </lineage>
</organism>
<dbReference type="AlphaFoldDB" id="A0A4R6P719"/>
<dbReference type="Pfam" id="PF00582">
    <property type="entry name" value="Usp"/>
    <property type="match status" value="2"/>
</dbReference>
<dbReference type="EMBL" id="SNXK01000007">
    <property type="protein sequence ID" value="TDP31809.1"/>
    <property type="molecule type" value="Genomic_DNA"/>
</dbReference>
<gene>
    <name evidence="3" type="ORF">DFR75_10734</name>
</gene>
<protein>
    <submittedName>
        <fullName evidence="3">Nucleotide-binding universal stress UspA family protein</fullName>
    </submittedName>
</protein>
<proteinExistence type="inferred from homology"/>
<dbReference type="InterPro" id="IPR006015">
    <property type="entry name" value="Universal_stress_UspA"/>
</dbReference>
<dbReference type="Proteomes" id="UP000295087">
    <property type="component" value="Unassembled WGS sequence"/>
</dbReference>
<evidence type="ECO:0000259" key="2">
    <source>
        <dbReference type="Pfam" id="PF00582"/>
    </source>
</evidence>
<evidence type="ECO:0000313" key="4">
    <source>
        <dbReference type="Proteomes" id="UP000295087"/>
    </source>
</evidence>
<dbReference type="SUPFAM" id="SSF52402">
    <property type="entry name" value="Adenine nucleotide alpha hydrolases-like"/>
    <property type="match status" value="2"/>
</dbReference>
<feature type="domain" description="UspA" evidence="2">
    <location>
        <begin position="158"/>
        <end position="286"/>
    </location>
</feature>
<feature type="domain" description="UspA" evidence="2">
    <location>
        <begin position="10"/>
        <end position="149"/>
    </location>
</feature>
<reference evidence="3 4" key="1">
    <citation type="submission" date="2019-03" db="EMBL/GenBank/DDBJ databases">
        <title>Genomic Encyclopedia of Type Strains, Phase IV (KMG-IV): sequencing the most valuable type-strain genomes for metagenomic binning, comparative biology and taxonomic classification.</title>
        <authorList>
            <person name="Goeker M."/>
        </authorList>
    </citation>
    <scope>NUCLEOTIDE SEQUENCE [LARGE SCALE GENOMIC DNA]</scope>
    <source>
        <strain evidence="3 4">DSM 44496</strain>
    </source>
</reference>
<evidence type="ECO:0000313" key="3">
    <source>
        <dbReference type="EMBL" id="TDP31809.1"/>
    </source>
</evidence>
<accession>A0A4R6P719</accession>
<comment type="caution">
    <text evidence="3">The sequence shown here is derived from an EMBL/GenBank/DDBJ whole genome shotgun (WGS) entry which is preliminary data.</text>
</comment>
<dbReference type="PANTHER" id="PTHR31964">
    <property type="entry name" value="ADENINE NUCLEOTIDE ALPHA HYDROLASES-LIKE SUPERFAMILY PROTEIN"/>
    <property type="match status" value="1"/>
</dbReference>
<dbReference type="Gene3D" id="3.40.50.620">
    <property type="entry name" value="HUPs"/>
    <property type="match status" value="2"/>
</dbReference>
<keyword evidence="4" id="KW-1185">Reference proteome</keyword>
<evidence type="ECO:0000256" key="1">
    <source>
        <dbReference type="ARBA" id="ARBA00008791"/>
    </source>
</evidence>
<sequence>MSTPHNARTPVVVGVDGSEQAGVALRWAVEYATRHRAPLQLVNAVDTPVDYDFGLIAPIFDYEALHHHSAAVIAAASARAAEFSAPTREVTITTASFDGSAVAALLHHGRSARLLVVGSRGLGALRRTVLGSVSTALARHADCPVAVIPETEFDVDAPIVVGVDGSACSTDAIALAFDEAAHRGVRLVAVHARSRSYRHRAHTAVQIAAEALLSDSLADHAEKYPEVKVDLIAVEDRPSRALLTAGADAQLIVVGSHGRGGFAGMPLGSVAQAVLHGTDRPLIIARPRGEN</sequence>
<comment type="similarity">
    <text evidence="1">Belongs to the universal stress protein A family.</text>
</comment>
<dbReference type="InterPro" id="IPR014729">
    <property type="entry name" value="Rossmann-like_a/b/a_fold"/>
</dbReference>
<dbReference type="PANTHER" id="PTHR31964:SF113">
    <property type="entry name" value="USPA DOMAIN-CONTAINING PROTEIN"/>
    <property type="match status" value="1"/>
</dbReference>
<dbReference type="RefSeq" id="WP_067487921.1">
    <property type="nucleotide sequence ID" value="NZ_SNXK01000007.1"/>
</dbReference>
<dbReference type="InterPro" id="IPR006016">
    <property type="entry name" value="UspA"/>
</dbReference>